<sequence length="203" mass="22205">MRRPALVTPPSILPISVAAVKLALRIDDPDLDTEIESQIRSAVDHYEGWTGILGIALAEQSWSQSFDRFFRELALPIGPVIGVDSVTWRNVAGQVATVPPASYALRTDAGGASSIRFDAGYGFPVDLYEREAVLIQYRAGWPNRPLPADAVEGAVPESDVPDDIKTAIKLRVQTMIDEAARVNAVHLGRIESALIGKYRRWSI</sequence>
<reference evidence="1" key="1">
    <citation type="submission" date="2021-03" db="EMBL/GenBank/DDBJ databases">
        <title>Genome sequencing and assembly of Tianweitania sediminis.</title>
        <authorList>
            <person name="Chhetri G."/>
        </authorList>
    </citation>
    <scope>NUCLEOTIDE SEQUENCE</scope>
    <source>
        <strain evidence="1">Z8</strain>
    </source>
</reference>
<protein>
    <recommendedName>
        <fullName evidence="3">PhiE125 gp8 family phage protein</fullName>
    </recommendedName>
</protein>
<gene>
    <name evidence="1" type="ORF">J5Y06_07175</name>
</gene>
<comment type="caution">
    <text evidence="1">The sequence shown here is derived from an EMBL/GenBank/DDBJ whole genome shotgun (WGS) entry which is preliminary data.</text>
</comment>
<dbReference type="NCBIfam" id="TIGR02215">
    <property type="entry name" value="phage_chp_gp8"/>
    <property type="match status" value="1"/>
</dbReference>
<dbReference type="Proteomes" id="UP000666240">
    <property type="component" value="Unassembled WGS sequence"/>
</dbReference>
<evidence type="ECO:0000313" key="2">
    <source>
        <dbReference type="Proteomes" id="UP000666240"/>
    </source>
</evidence>
<dbReference type="EMBL" id="JAGIYY010000002">
    <property type="protein sequence ID" value="MBP0438426.1"/>
    <property type="molecule type" value="Genomic_DNA"/>
</dbReference>
<name>A0A8J7RJJ0_9HYPH</name>
<dbReference type="RefSeq" id="WP_209334471.1">
    <property type="nucleotide sequence ID" value="NZ_JAGIYY010000002.1"/>
</dbReference>
<dbReference type="AlphaFoldDB" id="A0A8J7RJJ0"/>
<dbReference type="Gene3D" id="1.10.3230.30">
    <property type="entry name" value="Phage gp6-like head-tail connector protein"/>
    <property type="match status" value="1"/>
</dbReference>
<keyword evidence="2" id="KW-1185">Reference proteome</keyword>
<proteinExistence type="predicted"/>
<organism evidence="1 2">
    <name type="scientific">Tianweitania sediminis</name>
    <dbReference type="NCBI Taxonomy" id="1502156"/>
    <lineage>
        <taxon>Bacteria</taxon>
        <taxon>Pseudomonadati</taxon>
        <taxon>Pseudomonadota</taxon>
        <taxon>Alphaproteobacteria</taxon>
        <taxon>Hyphomicrobiales</taxon>
        <taxon>Phyllobacteriaceae</taxon>
        <taxon>Tianweitania</taxon>
    </lineage>
</organism>
<dbReference type="InterPro" id="IPR011738">
    <property type="entry name" value="Phage_CHP"/>
</dbReference>
<accession>A0A8J7RJJ0</accession>
<evidence type="ECO:0008006" key="3">
    <source>
        <dbReference type="Google" id="ProtNLM"/>
    </source>
</evidence>
<evidence type="ECO:0000313" key="1">
    <source>
        <dbReference type="EMBL" id="MBP0438426.1"/>
    </source>
</evidence>